<comment type="caution">
    <text evidence="2">The sequence shown here is derived from an EMBL/GenBank/DDBJ whole genome shotgun (WGS) entry which is preliminary data.</text>
</comment>
<keyword evidence="1" id="KW-0175">Coiled coil</keyword>
<dbReference type="AlphaFoldDB" id="A0AAW0CIU4"/>
<dbReference type="EMBL" id="JAWWNJ010000017">
    <property type="protein sequence ID" value="KAK7038250.1"/>
    <property type="molecule type" value="Genomic_DNA"/>
</dbReference>
<reference evidence="2 3" key="1">
    <citation type="journal article" date="2024" name="J Genomics">
        <title>Draft genome sequencing and assembly of Favolaschia claudopus CIRM-BRFM 2984 isolated from oak limbs.</title>
        <authorList>
            <person name="Navarro D."/>
            <person name="Drula E."/>
            <person name="Chaduli D."/>
            <person name="Cazenave R."/>
            <person name="Ahrendt S."/>
            <person name="Wang J."/>
            <person name="Lipzen A."/>
            <person name="Daum C."/>
            <person name="Barry K."/>
            <person name="Grigoriev I.V."/>
            <person name="Favel A."/>
            <person name="Rosso M.N."/>
            <person name="Martin F."/>
        </authorList>
    </citation>
    <scope>NUCLEOTIDE SEQUENCE [LARGE SCALE GENOMIC DNA]</scope>
    <source>
        <strain evidence="2 3">CIRM-BRFM 2984</strain>
    </source>
</reference>
<feature type="coiled-coil region" evidence="1">
    <location>
        <begin position="27"/>
        <end position="61"/>
    </location>
</feature>
<sequence>MGFTLAQRLGTNYSPSDTEILQVKNFIAEPLRQLRALEAEIDELQTTIAKLTEKHEALNAYVHPYQALISPIRRMPEEILAEIFLACLPTDRDCFMVSSDAPILLGRICRSWRAISLATPGLWASLHIVAPPLKHKSAAPRLEAVDTWLARSGQMSLSLSLQSYQMFLKRLIPFANRWEHIHFLAHGTMEPVENMSPEDFPMMKSLSLFFADDEYLSWENYGILQSPRLSSLTTSAGQYDPTVPILWHQLTDLTLGGYAMFSALNGESALQLLSQCGQLRSCKLLLREGDEPQMHSLVELPLLTTLELDGASSSLLLNSLSTPQLTRLVVRECKVSMSAFLRSCVQLESFAMDSRKREKSHLLDDLRAMPPMLRHLTIHDCSHEPRNTWGTSWLDDEGLAILTPTPSSPGAAPLLETFTVTSCSQISDSALEHFIRQRTACVEPTLRRVCVEFDRHMQTDIHLVLRGLSNTGVQLETEYIPSPSFPPWQWRGKASMASQDYDEHGFEGYDFATIRG</sequence>
<gene>
    <name evidence="2" type="ORF">R3P38DRAFT_3311439</name>
</gene>
<accession>A0AAW0CIU4</accession>
<name>A0AAW0CIU4_9AGAR</name>
<protein>
    <recommendedName>
        <fullName evidence="4">F-box domain-containing protein</fullName>
    </recommendedName>
</protein>
<evidence type="ECO:0000313" key="3">
    <source>
        <dbReference type="Proteomes" id="UP001362999"/>
    </source>
</evidence>
<organism evidence="2 3">
    <name type="scientific">Favolaschia claudopus</name>
    <dbReference type="NCBI Taxonomy" id="2862362"/>
    <lineage>
        <taxon>Eukaryota</taxon>
        <taxon>Fungi</taxon>
        <taxon>Dikarya</taxon>
        <taxon>Basidiomycota</taxon>
        <taxon>Agaricomycotina</taxon>
        <taxon>Agaricomycetes</taxon>
        <taxon>Agaricomycetidae</taxon>
        <taxon>Agaricales</taxon>
        <taxon>Marasmiineae</taxon>
        <taxon>Mycenaceae</taxon>
        <taxon>Favolaschia</taxon>
    </lineage>
</organism>
<keyword evidence="3" id="KW-1185">Reference proteome</keyword>
<proteinExistence type="predicted"/>
<evidence type="ECO:0000256" key="1">
    <source>
        <dbReference type="SAM" id="Coils"/>
    </source>
</evidence>
<dbReference type="Proteomes" id="UP001362999">
    <property type="component" value="Unassembled WGS sequence"/>
</dbReference>
<evidence type="ECO:0008006" key="4">
    <source>
        <dbReference type="Google" id="ProtNLM"/>
    </source>
</evidence>
<dbReference type="SUPFAM" id="SSF52047">
    <property type="entry name" value="RNI-like"/>
    <property type="match status" value="1"/>
</dbReference>
<evidence type="ECO:0000313" key="2">
    <source>
        <dbReference type="EMBL" id="KAK7038250.1"/>
    </source>
</evidence>